<dbReference type="AlphaFoldDB" id="A0A843VX85"/>
<evidence type="ECO:0000313" key="3">
    <source>
        <dbReference type="EMBL" id="MQM03563.1"/>
    </source>
</evidence>
<accession>A0A843VX85</accession>
<dbReference type="Proteomes" id="UP000652761">
    <property type="component" value="Unassembled WGS sequence"/>
</dbReference>
<evidence type="ECO:0000313" key="4">
    <source>
        <dbReference type="Proteomes" id="UP000652761"/>
    </source>
</evidence>
<organism evidence="3 4">
    <name type="scientific">Colocasia esculenta</name>
    <name type="common">Wild taro</name>
    <name type="synonym">Arum esculentum</name>
    <dbReference type="NCBI Taxonomy" id="4460"/>
    <lineage>
        <taxon>Eukaryota</taxon>
        <taxon>Viridiplantae</taxon>
        <taxon>Streptophyta</taxon>
        <taxon>Embryophyta</taxon>
        <taxon>Tracheophyta</taxon>
        <taxon>Spermatophyta</taxon>
        <taxon>Magnoliopsida</taxon>
        <taxon>Liliopsida</taxon>
        <taxon>Araceae</taxon>
        <taxon>Aroideae</taxon>
        <taxon>Colocasieae</taxon>
        <taxon>Colocasia</taxon>
    </lineage>
</organism>
<keyword evidence="1" id="KW-0175">Coiled coil</keyword>
<sequence>MILLDSLIISEPLKAEPTIRRFVKELYHTQGKLASSRIIGSIPLLLPKVPQQRDGEECGVFTLYYIYLFLKSAPATFSFTSYPYFMTTTWFLHSEIDAFEHKIKNFADLSLNDSPVMPCENEELEDESDSTMKVHDVGMKRKGRGPTMCHDVHALEDGKIFYVEWDDLGQLVGKGGKSLRTFLGTVARNADKCPINVQSWDKMPQNCIEDVWQFIQRKYDIPNEDLYRSWVMKDLSFKWKFHKYDLRRKYLKQDKKGIQIKPASRYHINEDMWGEAVKVRTSSAFRKEKIGTDPDRADEKLKALKQTQPSTNSSNPVVAKDDAFSKVFGEEKSSRIREVGTGPTPVSLWGRKNENLKSENKTLHQQIKVLEEKFAKLENKESEDNVVSGTRNNKMTGKKVKLLDLENEQVAEGIVMSIDPKKIVMGRPIGHVYCEVSINYANKPDAPLFVKDDHRFRIKDAIGSHIIWIRDYVLVDEAKRSLFNVIQRKFCSMELAIGDGLLPLALGYETAPQIIQDTGQRTSEFHLKDLGGSVNEVEALIVVPLEVIEEVKVEAEAEV</sequence>
<dbReference type="EMBL" id="NMUH01003057">
    <property type="protein sequence ID" value="MQM03563.1"/>
    <property type="molecule type" value="Genomic_DNA"/>
</dbReference>
<name>A0A843VX85_COLES</name>
<dbReference type="PANTHER" id="PTHR33018">
    <property type="entry name" value="OS10G0338966 PROTEIN-RELATED"/>
    <property type="match status" value="1"/>
</dbReference>
<dbReference type="InterPro" id="IPR038765">
    <property type="entry name" value="Papain-like_cys_pep_sf"/>
</dbReference>
<dbReference type="Pfam" id="PF03017">
    <property type="entry name" value="Transposase_23"/>
    <property type="match status" value="1"/>
</dbReference>
<feature type="domain" description="Transposase Tnp1/En/Spm-like" evidence="2">
    <location>
        <begin position="408"/>
        <end position="458"/>
    </location>
</feature>
<protein>
    <recommendedName>
        <fullName evidence="2">Transposase Tnp1/En/Spm-like domain-containing protein</fullName>
    </recommendedName>
</protein>
<evidence type="ECO:0000259" key="2">
    <source>
        <dbReference type="Pfam" id="PF03017"/>
    </source>
</evidence>
<evidence type="ECO:0000256" key="1">
    <source>
        <dbReference type="SAM" id="Coils"/>
    </source>
</evidence>
<comment type="caution">
    <text evidence="3">The sequence shown here is derived from an EMBL/GenBank/DDBJ whole genome shotgun (WGS) entry which is preliminary data.</text>
</comment>
<dbReference type="SUPFAM" id="SSF54001">
    <property type="entry name" value="Cysteine proteinases"/>
    <property type="match status" value="1"/>
</dbReference>
<keyword evidence="4" id="KW-1185">Reference proteome</keyword>
<dbReference type="Gene3D" id="1.10.418.20">
    <property type="match status" value="1"/>
</dbReference>
<dbReference type="OrthoDB" id="1939479at2759"/>
<gene>
    <name evidence="3" type="ORF">Taro_036348</name>
</gene>
<proteinExistence type="predicted"/>
<dbReference type="InterPro" id="IPR004264">
    <property type="entry name" value="Transposase_23"/>
</dbReference>
<feature type="coiled-coil region" evidence="1">
    <location>
        <begin position="353"/>
        <end position="380"/>
    </location>
</feature>
<reference evidence="3" key="1">
    <citation type="submission" date="2017-07" db="EMBL/GenBank/DDBJ databases">
        <title>Taro Niue Genome Assembly and Annotation.</title>
        <authorList>
            <person name="Atibalentja N."/>
            <person name="Keating K."/>
            <person name="Fields C.J."/>
        </authorList>
    </citation>
    <scope>NUCLEOTIDE SEQUENCE</scope>
    <source>
        <strain evidence="3">Niue_2</strain>
        <tissue evidence="3">Leaf</tissue>
    </source>
</reference>
<dbReference type="PANTHER" id="PTHR33018:SF34">
    <property type="entry name" value="OS02G0472350 PROTEIN"/>
    <property type="match status" value="1"/>
</dbReference>